<dbReference type="GO" id="GO:0004175">
    <property type="term" value="F:endopeptidase activity"/>
    <property type="evidence" value="ECO:0007669"/>
    <property type="project" value="UniProtKB-ARBA"/>
</dbReference>
<evidence type="ECO:0000256" key="1">
    <source>
        <dbReference type="SAM" id="Phobius"/>
    </source>
</evidence>
<dbReference type="EC" id="3.4.26.-" evidence="4"/>
<dbReference type="Proteomes" id="UP000675920">
    <property type="component" value="Unplaced"/>
</dbReference>
<reference evidence="4" key="3">
    <citation type="journal article" date="2013" name="Nature">
        <title>Mechanism of farnesylated CAAX protein processing by the intramembrane protease Rce1.</title>
        <authorList>
            <person name="Manolaridis I."/>
            <person name="Kulkarni K."/>
            <person name="Dodd R.B."/>
            <person name="Ogasawara S."/>
            <person name="Zhang Z."/>
            <person name="Bineva G."/>
            <person name="Reilly N.O."/>
            <person name="Hanrahan S.J."/>
            <person name="Thompson A.J."/>
            <person name="Cronin N."/>
            <person name="Iwata S."/>
            <person name="Barford D."/>
        </authorList>
    </citation>
    <scope>NUCLEOTIDE SEQUENCE</scope>
</reference>
<evidence type="ECO:0000313" key="4">
    <source>
        <dbReference type="RefSeq" id="WP_084545352.1"/>
    </source>
</evidence>
<keyword evidence="1" id="KW-0472">Membrane</keyword>
<reference evidence="4" key="2">
    <citation type="journal article" date="2010" name="J. Bacteriol.">
        <title>The abi proteins and their involvement in bacteriocin self-immunity.</title>
        <authorList>
            <person name="Kjos M."/>
            <person name="Snipen L."/>
            <person name="Salehian Z."/>
            <person name="Nes I.F."/>
            <person name="Diep D.B."/>
        </authorList>
    </citation>
    <scope>NUCLEOTIDE SEQUENCE</scope>
</reference>
<dbReference type="RefSeq" id="WP_084545352.1">
    <property type="nucleotide sequence ID" value="NZ_KI519499.1"/>
</dbReference>
<keyword evidence="3" id="KW-1185">Reference proteome</keyword>
<dbReference type="Pfam" id="PF02517">
    <property type="entry name" value="Rce1-like"/>
    <property type="match status" value="1"/>
</dbReference>
<keyword evidence="4" id="KW-0378">Hydrolase</keyword>
<accession>A0A8B6XBV6</accession>
<sequence length="179" mass="18962">MTPSSLAPLRARFAHRRLPDAGQRWLIGAALAMPVLAGFAALAGPDGCGHTGQRPGHPPSFWLLLGPVVEECALRAGFQNGLRELWPGARRWRIDAWLASAVYSLLLLGHRHPAQLLALALASLVIGLVHARLRDAAEAGRGGVFAGLPQAIGLHALFNLSLLLTCGSPPPPIIPLPLF</sequence>
<reference evidence="4" key="1">
    <citation type="journal article" date="2006" name="J. Biol. Chem.">
        <title>Mutational analysis of the ras converting enzyme reveals a requirement for glutamate and histidine residues.</title>
        <authorList>
            <person name="Plummer L.J."/>
            <person name="Hildebrandt E.R."/>
            <person name="Porter S.B."/>
            <person name="Rogers V.A."/>
            <person name="McCracken J."/>
            <person name="Schmidt W.K."/>
        </authorList>
    </citation>
    <scope>NUCLEOTIDE SEQUENCE</scope>
</reference>
<dbReference type="InterPro" id="IPR003675">
    <property type="entry name" value="Rce1/LyrA-like_dom"/>
</dbReference>
<dbReference type="OrthoDB" id="7665907at2"/>
<evidence type="ECO:0000313" key="3">
    <source>
        <dbReference type="Proteomes" id="UP000675920"/>
    </source>
</evidence>
<reference evidence="4" key="5">
    <citation type="submission" date="2025-08" db="UniProtKB">
        <authorList>
            <consortium name="RefSeq"/>
        </authorList>
    </citation>
    <scope>IDENTIFICATION</scope>
</reference>
<dbReference type="GO" id="GO:0080120">
    <property type="term" value="P:CAAX-box protein maturation"/>
    <property type="evidence" value="ECO:0007669"/>
    <property type="project" value="UniProtKB-ARBA"/>
</dbReference>
<name>A0A8B6XBV6_9BURK</name>
<dbReference type="GO" id="GO:0006508">
    <property type="term" value="P:proteolysis"/>
    <property type="evidence" value="ECO:0007669"/>
    <property type="project" value="UniProtKB-KW"/>
</dbReference>
<feature type="transmembrane region" description="Helical" evidence="1">
    <location>
        <begin position="116"/>
        <end position="133"/>
    </location>
</feature>
<protein>
    <submittedName>
        <fullName evidence="4">CPBP family glutamic-type intramembrane protease</fullName>
        <ecNumber evidence="4">3.4.26.-</ecNumber>
    </submittedName>
</protein>
<dbReference type="AlphaFoldDB" id="A0A8B6XBV6"/>
<organism evidence="3 4">
    <name type="scientific">Derxia gummosa DSM 723</name>
    <dbReference type="NCBI Taxonomy" id="1121388"/>
    <lineage>
        <taxon>Bacteria</taxon>
        <taxon>Pseudomonadati</taxon>
        <taxon>Pseudomonadota</taxon>
        <taxon>Betaproteobacteria</taxon>
        <taxon>Burkholderiales</taxon>
        <taxon>Alcaligenaceae</taxon>
        <taxon>Derxia</taxon>
    </lineage>
</organism>
<reference evidence="4" key="4">
    <citation type="journal article" date="2018" name="Crit. Rev. Biochem. Mol. Biol.">
        <title>Rce1: mechanism and inhibition.</title>
        <authorList>
            <person name="Hampton S.E."/>
            <person name="Dore T.M."/>
            <person name="Schmidt W.K."/>
        </authorList>
    </citation>
    <scope>NUCLEOTIDE SEQUENCE</scope>
</reference>
<keyword evidence="4" id="KW-0645">Protease</keyword>
<evidence type="ECO:0000259" key="2">
    <source>
        <dbReference type="Pfam" id="PF02517"/>
    </source>
</evidence>
<keyword evidence="1" id="KW-1133">Transmembrane helix</keyword>
<proteinExistence type="predicted"/>
<feature type="domain" description="CAAX prenyl protease 2/Lysostaphin resistance protein A-like" evidence="2">
    <location>
        <begin position="62"/>
        <end position="160"/>
    </location>
</feature>
<feature type="transmembrane region" description="Helical" evidence="1">
    <location>
        <begin position="25"/>
        <end position="44"/>
    </location>
</feature>
<keyword evidence="1" id="KW-0812">Transmembrane</keyword>